<proteinExistence type="predicted"/>
<dbReference type="InterPro" id="IPR036909">
    <property type="entry name" value="Cyt_c-like_dom_sf"/>
</dbReference>
<dbReference type="GO" id="GO:0046872">
    <property type="term" value="F:metal ion binding"/>
    <property type="evidence" value="ECO:0007669"/>
    <property type="project" value="UniProtKB-KW"/>
</dbReference>
<evidence type="ECO:0000256" key="1">
    <source>
        <dbReference type="ARBA" id="ARBA00022617"/>
    </source>
</evidence>
<dbReference type="GO" id="GO:0016715">
    <property type="term" value="F:oxidoreductase activity, acting on paired donors, with incorporation or reduction of molecular oxygen, reduced ascorbate as one donor, and incorporation of one atom of oxygen"/>
    <property type="evidence" value="ECO:0007669"/>
    <property type="project" value="InterPro"/>
</dbReference>
<keyword evidence="1" id="KW-0349">Heme</keyword>
<keyword evidence="3" id="KW-0408">Iron</keyword>
<keyword evidence="2" id="KW-0479">Metal-binding</keyword>
<dbReference type="EMBL" id="UINC01018830">
    <property type="protein sequence ID" value="SVA79387.1"/>
    <property type="molecule type" value="Genomic_DNA"/>
</dbReference>
<dbReference type="SUPFAM" id="SSF49742">
    <property type="entry name" value="PHM/PNGase F"/>
    <property type="match status" value="1"/>
</dbReference>
<keyword evidence="4" id="KW-1015">Disulfide bond</keyword>
<dbReference type="InterPro" id="IPR014784">
    <property type="entry name" value="Cu2_ascorb_mOase-like_C"/>
</dbReference>
<organism evidence="7">
    <name type="scientific">marine metagenome</name>
    <dbReference type="NCBI Taxonomy" id="408172"/>
    <lineage>
        <taxon>unclassified sequences</taxon>
        <taxon>metagenomes</taxon>
        <taxon>ecological metagenomes</taxon>
    </lineage>
</organism>
<evidence type="ECO:0000256" key="2">
    <source>
        <dbReference type="ARBA" id="ARBA00022723"/>
    </source>
</evidence>
<dbReference type="PROSITE" id="PS51007">
    <property type="entry name" value="CYTC"/>
    <property type="match status" value="1"/>
</dbReference>
<reference evidence="7" key="1">
    <citation type="submission" date="2018-05" db="EMBL/GenBank/DDBJ databases">
        <authorList>
            <person name="Lanie J.A."/>
            <person name="Ng W.-L."/>
            <person name="Kazmierczak K.M."/>
            <person name="Andrzejewski T.M."/>
            <person name="Davidsen T.M."/>
            <person name="Wayne K.J."/>
            <person name="Tettelin H."/>
            <person name="Glass J.I."/>
            <person name="Rusch D."/>
            <person name="Podicherti R."/>
            <person name="Tsui H.-C.T."/>
            <person name="Winkler M.E."/>
        </authorList>
    </citation>
    <scope>NUCLEOTIDE SEQUENCE</scope>
</reference>
<evidence type="ECO:0000259" key="6">
    <source>
        <dbReference type="PROSITE" id="PS51007"/>
    </source>
</evidence>
<dbReference type="GO" id="GO:0020037">
    <property type="term" value="F:heme binding"/>
    <property type="evidence" value="ECO:0007669"/>
    <property type="project" value="InterPro"/>
</dbReference>
<feature type="region of interest" description="Disordered" evidence="5">
    <location>
        <begin position="241"/>
        <end position="273"/>
    </location>
</feature>
<protein>
    <recommendedName>
        <fullName evidence="6">Cytochrome c domain-containing protein</fullName>
    </recommendedName>
</protein>
<evidence type="ECO:0000256" key="5">
    <source>
        <dbReference type="SAM" id="MobiDB-lite"/>
    </source>
</evidence>
<accession>A0A381YSC3</accession>
<dbReference type="GO" id="GO:0009055">
    <property type="term" value="F:electron transfer activity"/>
    <property type="evidence" value="ECO:0007669"/>
    <property type="project" value="InterPro"/>
</dbReference>
<dbReference type="SUPFAM" id="SSF46626">
    <property type="entry name" value="Cytochrome c"/>
    <property type="match status" value="1"/>
</dbReference>
<evidence type="ECO:0000256" key="4">
    <source>
        <dbReference type="ARBA" id="ARBA00023157"/>
    </source>
</evidence>
<evidence type="ECO:0000313" key="7">
    <source>
        <dbReference type="EMBL" id="SVA79387.1"/>
    </source>
</evidence>
<gene>
    <name evidence="7" type="ORF">METZ01_LOCUS132241</name>
</gene>
<dbReference type="Gene3D" id="2.60.120.230">
    <property type="match status" value="1"/>
</dbReference>
<dbReference type="InterPro" id="IPR009056">
    <property type="entry name" value="Cyt_c-like_dom"/>
</dbReference>
<name>A0A381YSC3_9ZZZZ</name>
<dbReference type="InterPro" id="IPR008977">
    <property type="entry name" value="PHM/PNGase_F_dom_sf"/>
</dbReference>
<dbReference type="AlphaFoldDB" id="A0A381YSC3"/>
<feature type="compositionally biased region" description="Low complexity" evidence="5">
    <location>
        <begin position="241"/>
        <end position="270"/>
    </location>
</feature>
<feature type="domain" description="Cytochrome c" evidence="6">
    <location>
        <begin position="31"/>
        <end position="113"/>
    </location>
</feature>
<sequence>MKRFITAVAGIVLVWFLVPVAASAANETPTYNQDVGPILYSNCSNCHRPNQIAPMSLLSYKDARPWARAIKSKVEAREMPPWFADPRFGEFANDTSLSDEDIATITAWVDAGAPEGDGPSPTAPTFSAAGWSHPDGLEPDFIYEAPFEWHIDAEGESPNFNLYSKMPFDDARMVAATQLRPGNYAATHHIVTGALNVPPGLVIGTGPAWPGGPVTDYTMVPDPNADPALLKRIAAATAAGGAGAPDPAADLPSAAGARAARSAGAEEPPAQEQVQDLRGGLGPYIPGVGAEVAKSGQAREIRGDLFSHLFWNLHYQATGKPETARPMAGLWWAKDKATTRVRTLGLNEHTSESAQLVAPPPLPPAEAAAAALAAAQAGQGLNPLLGVIPANAANWTVTGIGAFQNDAIIQSLFIHAHVRGKDFTWVLTYPDGREEVLLRVPNYNFDWQFTYDLAEPLKVPAGSTVKSIARYDNSRENRRNPAPHKDAYWSEQSWDDMFLSTVSYTVDETATEGDE</sequence>
<evidence type="ECO:0000256" key="3">
    <source>
        <dbReference type="ARBA" id="ARBA00023004"/>
    </source>
</evidence>